<accession>A0A4Y2SRG7</accession>
<feature type="transmembrane region" description="Helical" evidence="1">
    <location>
        <begin position="87"/>
        <end position="106"/>
    </location>
</feature>
<sequence length="138" mass="15408">MKPAKLITLKNHDPSGNPLKIAQDILEKIFPHPANSNSFTYMPPCTSNDCPFTKGEVVSVIPHLSKGRAPGPDGIDNIIIQKNFKKFLFLLMELLTLALNWLNFPIPLRLEISLLFTNTANLNRSILLPVHLSAPDNR</sequence>
<evidence type="ECO:0008006" key="4">
    <source>
        <dbReference type="Google" id="ProtNLM"/>
    </source>
</evidence>
<keyword evidence="3" id="KW-1185">Reference proteome</keyword>
<keyword evidence="1" id="KW-0472">Membrane</keyword>
<proteinExistence type="predicted"/>
<reference evidence="2 3" key="1">
    <citation type="journal article" date="2019" name="Sci. Rep.">
        <title>Orb-weaving spider Araneus ventricosus genome elucidates the spidroin gene catalogue.</title>
        <authorList>
            <person name="Kono N."/>
            <person name="Nakamura H."/>
            <person name="Ohtoshi R."/>
            <person name="Moran D.A.P."/>
            <person name="Shinohara A."/>
            <person name="Yoshida Y."/>
            <person name="Fujiwara M."/>
            <person name="Mori M."/>
            <person name="Tomita M."/>
            <person name="Arakawa K."/>
        </authorList>
    </citation>
    <scope>NUCLEOTIDE SEQUENCE [LARGE SCALE GENOMIC DNA]</scope>
</reference>
<evidence type="ECO:0000256" key="1">
    <source>
        <dbReference type="SAM" id="Phobius"/>
    </source>
</evidence>
<evidence type="ECO:0000313" key="2">
    <source>
        <dbReference type="EMBL" id="GBN90948.1"/>
    </source>
</evidence>
<dbReference type="EMBL" id="BGPR01023631">
    <property type="protein sequence ID" value="GBN90948.1"/>
    <property type="molecule type" value="Genomic_DNA"/>
</dbReference>
<dbReference type="Proteomes" id="UP000499080">
    <property type="component" value="Unassembled WGS sequence"/>
</dbReference>
<keyword evidence="1" id="KW-0812">Transmembrane</keyword>
<gene>
    <name evidence="2" type="ORF">AVEN_42541_1</name>
</gene>
<comment type="caution">
    <text evidence="2">The sequence shown here is derived from an EMBL/GenBank/DDBJ whole genome shotgun (WGS) entry which is preliminary data.</text>
</comment>
<organism evidence="2 3">
    <name type="scientific">Araneus ventricosus</name>
    <name type="common">Orbweaver spider</name>
    <name type="synonym">Epeira ventricosa</name>
    <dbReference type="NCBI Taxonomy" id="182803"/>
    <lineage>
        <taxon>Eukaryota</taxon>
        <taxon>Metazoa</taxon>
        <taxon>Ecdysozoa</taxon>
        <taxon>Arthropoda</taxon>
        <taxon>Chelicerata</taxon>
        <taxon>Arachnida</taxon>
        <taxon>Araneae</taxon>
        <taxon>Araneomorphae</taxon>
        <taxon>Entelegynae</taxon>
        <taxon>Araneoidea</taxon>
        <taxon>Araneidae</taxon>
        <taxon>Araneus</taxon>
    </lineage>
</organism>
<name>A0A4Y2SRG7_ARAVE</name>
<dbReference type="AlphaFoldDB" id="A0A4Y2SRG7"/>
<keyword evidence="1" id="KW-1133">Transmembrane helix</keyword>
<evidence type="ECO:0000313" key="3">
    <source>
        <dbReference type="Proteomes" id="UP000499080"/>
    </source>
</evidence>
<protein>
    <recommendedName>
        <fullName evidence="4">Reverse transcriptase domain-containing protein</fullName>
    </recommendedName>
</protein>